<sequence>MLTALQLKRVTALNRISGRSLSLYLTAGASNSYSSLSHVQNPRLLKQGSNVHAILGYSSVVAQHFGNQGIGSMMVRAYFSSESAKVSTKPTDIVMDLYQKMLKSVDEVRTMPPNADLWSLVENCNNREDIKLLFQMLQRLRIFRLSNLRIHENFNCHLCMTVTKACARANAPDYGMKALWNHNVYGLTPSIASAHYLLLHAKEKNNSSLMVKIMEVMKMNSLPLQPGTADIVFSICYNTNNWALIKKYSKRFLKAGVKLHRTAFDIWMEFAAKRGDAESIWKIEKLRSKAVKKHTLASGISCAKV</sequence>
<protein>
    <recommendedName>
        <fullName evidence="3">Pentacotripeptide-repeat region of PRORP domain-containing protein</fullName>
    </recommendedName>
</protein>
<dbReference type="Gene3D" id="1.25.40.10">
    <property type="entry name" value="Tetratricopeptide repeat domain"/>
    <property type="match status" value="1"/>
</dbReference>
<gene>
    <name evidence="1" type="ORF">A4U43_C06F16470</name>
</gene>
<feature type="non-terminal residue" evidence="1">
    <location>
        <position position="305"/>
    </location>
</feature>
<dbReference type="PANTHER" id="PTHR47604:SF1">
    <property type="entry name" value="ADENYLYL CYCLASE"/>
    <property type="match status" value="1"/>
</dbReference>
<dbReference type="EMBL" id="CM007386">
    <property type="protein sequence ID" value="ONK67148.1"/>
    <property type="molecule type" value="Genomic_DNA"/>
</dbReference>
<keyword evidence="2" id="KW-1185">Reference proteome</keyword>
<dbReference type="Proteomes" id="UP000243459">
    <property type="component" value="Chromosome 6"/>
</dbReference>
<evidence type="ECO:0008006" key="3">
    <source>
        <dbReference type="Google" id="ProtNLM"/>
    </source>
</evidence>
<organism evidence="1 2">
    <name type="scientific">Asparagus officinalis</name>
    <name type="common">Garden asparagus</name>
    <dbReference type="NCBI Taxonomy" id="4686"/>
    <lineage>
        <taxon>Eukaryota</taxon>
        <taxon>Viridiplantae</taxon>
        <taxon>Streptophyta</taxon>
        <taxon>Embryophyta</taxon>
        <taxon>Tracheophyta</taxon>
        <taxon>Spermatophyta</taxon>
        <taxon>Magnoliopsida</taxon>
        <taxon>Liliopsida</taxon>
        <taxon>Asparagales</taxon>
        <taxon>Asparagaceae</taxon>
        <taxon>Asparagoideae</taxon>
        <taxon>Asparagus</taxon>
    </lineage>
</organism>
<dbReference type="Gramene" id="ONK67148">
    <property type="protein sequence ID" value="ONK67148"/>
    <property type="gene ID" value="A4U43_C06F16470"/>
</dbReference>
<dbReference type="OMA" id="SAPRNAW"/>
<dbReference type="PANTHER" id="PTHR47604">
    <property type="entry name" value="ADENYLYL CYCLASE"/>
    <property type="match status" value="1"/>
</dbReference>
<evidence type="ECO:0000313" key="2">
    <source>
        <dbReference type="Proteomes" id="UP000243459"/>
    </source>
</evidence>
<reference evidence="2" key="1">
    <citation type="journal article" date="2017" name="Nat. Commun.">
        <title>The asparagus genome sheds light on the origin and evolution of a young Y chromosome.</title>
        <authorList>
            <person name="Harkess A."/>
            <person name="Zhou J."/>
            <person name="Xu C."/>
            <person name="Bowers J.E."/>
            <person name="Van der Hulst R."/>
            <person name="Ayyampalayam S."/>
            <person name="Mercati F."/>
            <person name="Riccardi P."/>
            <person name="McKain M.R."/>
            <person name="Kakrana A."/>
            <person name="Tang H."/>
            <person name="Ray J."/>
            <person name="Groenendijk J."/>
            <person name="Arikit S."/>
            <person name="Mathioni S.M."/>
            <person name="Nakano M."/>
            <person name="Shan H."/>
            <person name="Telgmann-Rauber A."/>
            <person name="Kanno A."/>
            <person name="Yue Z."/>
            <person name="Chen H."/>
            <person name="Li W."/>
            <person name="Chen Y."/>
            <person name="Xu X."/>
            <person name="Zhang Y."/>
            <person name="Luo S."/>
            <person name="Chen H."/>
            <person name="Gao J."/>
            <person name="Mao Z."/>
            <person name="Pires J.C."/>
            <person name="Luo M."/>
            <person name="Kudrna D."/>
            <person name="Wing R.A."/>
            <person name="Meyers B.C."/>
            <person name="Yi K."/>
            <person name="Kong H."/>
            <person name="Lavrijsen P."/>
            <person name="Sunseri F."/>
            <person name="Falavigna A."/>
            <person name="Ye Y."/>
            <person name="Leebens-Mack J.H."/>
            <person name="Chen G."/>
        </authorList>
    </citation>
    <scope>NUCLEOTIDE SEQUENCE [LARGE SCALE GENOMIC DNA]</scope>
    <source>
        <strain evidence="2">cv. DH0086</strain>
    </source>
</reference>
<accession>A0A5P1EMB5</accession>
<evidence type="ECO:0000313" key="1">
    <source>
        <dbReference type="EMBL" id="ONK67148.1"/>
    </source>
</evidence>
<dbReference type="AlphaFoldDB" id="A0A5P1EMB5"/>
<name>A0A5P1EMB5_ASPOF</name>
<proteinExistence type="predicted"/>
<dbReference type="InterPro" id="IPR011990">
    <property type="entry name" value="TPR-like_helical_dom_sf"/>
</dbReference>